<comment type="caution">
    <text evidence="1">The sequence shown here is derived from an EMBL/GenBank/DDBJ whole genome shotgun (WGS) entry which is preliminary data.</text>
</comment>
<accession>A0ACB8AA95</accession>
<proteinExistence type="predicted"/>
<dbReference type="EMBL" id="MU267732">
    <property type="protein sequence ID" value="KAH7909997.1"/>
    <property type="molecule type" value="Genomic_DNA"/>
</dbReference>
<keyword evidence="2" id="KW-1185">Reference proteome</keyword>
<gene>
    <name evidence="1" type="ORF">BJ138DRAFT_1153976</name>
</gene>
<sequence>MTNTRDKYSSVPSSKTNWDPNWKVGQNRSPANSSRSSRPSTNVPPPPPPIRSRPNLTPSDDSSSSRPPPVPLNTRPDMPPPSRLPPPPQRSSKVQQETEDPSVDDIDWTNLTTEDKEVFFDWLDEFFSRFLGVQLSPRVPSTTPSVPLPTRNPGPPPRVNMAAKPQVS</sequence>
<dbReference type="Proteomes" id="UP000790377">
    <property type="component" value="Unassembled WGS sequence"/>
</dbReference>
<reference evidence="1" key="1">
    <citation type="journal article" date="2021" name="New Phytol.">
        <title>Evolutionary innovations through gain and loss of genes in the ectomycorrhizal Boletales.</title>
        <authorList>
            <person name="Wu G."/>
            <person name="Miyauchi S."/>
            <person name="Morin E."/>
            <person name="Kuo A."/>
            <person name="Drula E."/>
            <person name="Varga T."/>
            <person name="Kohler A."/>
            <person name="Feng B."/>
            <person name="Cao Y."/>
            <person name="Lipzen A."/>
            <person name="Daum C."/>
            <person name="Hundley H."/>
            <person name="Pangilinan J."/>
            <person name="Johnson J."/>
            <person name="Barry K."/>
            <person name="LaButti K."/>
            <person name="Ng V."/>
            <person name="Ahrendt S."/>
            <person name="Min B."/>
            <person name="Choi I.G."/>
            <person name="Park H."/>
            <person name="Plett J.M."/>
            <person name="Magnuson J."/>
            <person name="Spatafora J.W."/>
            <person name="Nagy L.G."/>
            <person name="Henrissat B."/>
            <person name="Grigoriev I.V."/>
            <person name="Yang Z.L."/>
            <person name="Xu J."/>
            <person name="Martin F.M."/>
        </authorList>
    </citation>
    <scope>NUCLEOTIDE SEQUENCE</scope>
    <source>
        <strain evidence="1">ATCC 28755</strain>
    </source>
</reference>
<protein>
    <submittedName>
        <fullName evidence="1">Uncharacterized protein</fullName>
    </submittedName>
</protein>
<evidence type="ECO:0000313" key="2">
    <source>
        <dbReference type="Proteomes" id="UP000790377"/>
    </source>
</evidence>
<evidence type="ECO:0000313" key="1">
    <source>
        <dbReference type="EMBL" id="KAH7909997.1"/>
    </source>
</evidence>
<name>A0ACB8AA95_9AGAM</name>
<organism evidence="1 2">
    <name type="scientific">Hygrophoropsis aurantiaca</name>
    <dbReference type="NCBI Taxonomy" id="72124"/>
    <lineage>
        <taxon>Eukaryota</taxon>
        <taxon>Fungi</taxon>
        <taxon>Dikarya</taxon>
        <taxon>Basidiomycota</taxon>
        <taxon>Agaricomycotina</taxon>
        <taxon>Agaricomycetes</taxon>
        <taxon>Agaricomycetidae</taxon>
        <taxon>Boletales</taxon>
        <taxon>Coniophorineae</taxon>
        <taxon>Hygrophoropsidaceae</taxon>
        <taxon>Hygrophoropsis</taxon>
    </lineage>
</organism>